<feature type="transmembrane region" description="Helical" evidence="9">
    <location>
        <begin position="146"/>
        <end position="164"/>
    </location>
</feature>
<dbReference type="AlphaFoldDB" id="A0A511YVH0"/>
<dbReference type="PANTHER" id="PTHR30472">
    <property type="entry name" value="FERRIC ENTEROBACTIN TRANSPORT SYSTEM PERMEASE PROTEIN"/>
    <property type="match status" value="1"/>
</dbReference>
<dbReference type="RefSeq" id="WP_222594320.1">
    <property type="nucleotide sequence ID" value="NZ_BJYK01000001.1"/>
</dbReference>
<dbReference type="GO" id="GO:0033214">
    <property type="term" value="P:siderophore-iron import into cell"/>
    <property type="evidence" value="ECO:0007669"/>
    <property type="project" value="TreeGrafter"/>
</dbReference>
<feature type="transmembrane region" description="Helical" evidence="9">
    <location>
        <begin position="265"/>
        <end position="286"/>
    </location>
</feature>
<evidence type="ECO:0000256" key="4">
    <source>
        <dbReference type="ARBA" id="ARBA00022475"/>
    </source>
</evidence>
<dbReference type="Gene3D" id="1.10.3470.10">
    <property type="entry name" value="ABC transporter involved in vitamin B12 uptake, BtuC"/>
    <property type="match status" value="1"/>
</dbReference>
<protein>
    <submittedName>
        <fullName evidence="10">Iron ABC transporter permease</fullName>
    </submittedName>
</protein>
<evidence type="ECO:0000313" key="10">
    <source>
        <dbReference type="EMBL" id="GEN79198.1"/>
    </source>
</evidence>
<dbReference type="EMBL" id="BJYK01000001">
    <property type="protein sequence ID" value="GEN79198.1"/>
    <property type="molecule type" value="Genomic_DNA"/>
</dbReference>
<dbReference type="GO" id="GO:0005886">
    <property type="term" value="C:plasma membrane"/>
    <property type="evidence" value="ECO:0007669"/>
    <property type="project" value="UniProtKB-SubCell"/>
</dbReference>
<evidence type="ECO:0000256" key="9">
    <source>
        <dbReference type="SAM" id="Phobius"/>
    </source>
</evidence>
<evidence type="ECO:0000313" key="11">
    <source>
        <dbReference type="Proteomes" id="UP000321484"/>
    </source>
</evidence>
<dbReference type="InterPro" id="IPR000522">
    <property type="entry name" value="ABC_transptr_permease_BtuC"/>
</dbReference>
<keyword evidence="6 9" id="KW-1133">Transmembrane helix</keyword>
<feature type="transmembrane region" description="Helical" evidence="9">
    <location>
        <begin position="92"/>
        <end position="115"/>
    </location>
</feature>
<sequence length="358" mass="35464">MTAVATAGAPATAPHPRPHDEGATLVRAGRRRRARRARVVTLVALAAVVALVLVSLALGTYAVSPAEAWAVVTGQGAPLDRTILLELRLPRALLAVVVGVAFALAGGIFQTVFANPLASPDLLGVTGGATVAAVWVLLVLGVTGPLVGAAAFAGAAVVAGGLLVLTRGRDLTGHRFVLTGVGVAFMASGAVGYLLSRAQVQAAQSALVWTAGSLGAARWDEVALVAGSLALAVPALVAASRPLRAIQLGPLAATGLGVRVERTRAGLLAVAVVLVAGATAVVGPLGFVALCAPPLARRLVRTGAPALPAVGAVGAVLVLAADLIAQHAIPGVTLPTGVVTGAVGAPYLLWLLARGVRS</sequence>
<reference evidence="10 11" key="1">
    <citation type="submission" date="2019-07" db="EMBL/GenBank/DDBJ databases">
        <title>Whole genome shotgun sequence of Actinotalea fermentans NBRC 105374.</title>
        <authorList>
            <person name="Hosoyama A."/>
            <person name="Uohara A."/>
            <person name="Ohji S."/>
            <person name="Ichikawa N."/>
        </authorList>
    </citation>
    <scope>NUCLEOTIDE SEQUENCE [LARGE SCALE GENOMIC DNA]</scope>
    <source>
        <strain evidence="10 11">NBRC 105374</strain>
    </source>
</reference>
<dbReference type="Proteomes" id="UP000321484">
    <property type="component" value="Unassembled WGS sequence"/>
</dbReference>
<name>A0A511YVH0_9CELL</name>
<feature type="region of interest" description="Disordered" evidence="8">
    <location>
        <begin position="1"/>
        <end position="29"/>
    </location>
</feature>
<comment type="similarity">
    <text evidence="2">Belongs to the binding-protein-dependent transport system permease family. FecCD subfamily.</text>
</comment>
<evidence type="ECO:0000256" key="1">
    <source>
        <dbReference type="ARBA" id="ARBA00004651"/>
    </source>
</evidence>
<evidence type="ECO:0000256" key="2">
    <source>
        <dbReference type="ARBA" id="ARBA00007935"/>
    </source>
</evidence>
<feature type="transmembrane region" description="Helical" evidence="9">
    <location>
        <begin position="39"/>
        <end position="63"/>
    </location>
</feature>
<evidence type="ECO:0000256" key="8">
    <source>
        <dbReference type="SAM" id="MobiDB-lite"/>
    </source>
</evidence>
<feature type="transmembrane region" description="Helical" evidence="9">
    <location>
        <begin position="306"/>
        <end position="325"/>
    </location>
</feature>
<evidence type="ECO:0000256" key="3">
    <source>
        <dbReference type="ARBA" id="ARBA00022448"/>
    </source>
</evidence>
<dbReference type="InterPro" id="IPR037294">
    <property type="entry name" value="ABC_BtuC-like"/>
</dbReference>
<dbReference type="PANTHER" id="PTHR30472:SF24">
    <property type="entry name" value="FERRIC ENTEROBACTIN TRANSPORT SYSTEM PERMEASE PROTEIN FEPG"/>
    <property type="match status" value="1"/>
</dbReference>
<dbReference type="CDD" id="cd06550">
    <property type="entry name" value="TM_ABC_iron-siderophores_like"/>
    <property type="match status" value="1"/>
</dbReference>
<keyword evidence="5 9" id="KW-0812">Transmembrane</keyword>
<proteinExistence type="inferred from homology"/>
<feature type="transmembrane region" description="Helical" evidence="9">
    <location>
        <begin position="332"/>
        <end position="353"/>
    </location>
</feature>
<feature type="compositionally biased region" description="Low complexity" evidence="8">
    <location>
        <begin position="1"/>
        <end position="14"/>
    </location>
</feature>
<gene>
    <name evidence="10" type="ORF">AFE02nite_09320</name>
</gene>
<keyword evidence="11" id="KW-1185">Reference proteome</keyword>
<comment type="caution">
    <text evidence="10">The sequence shown here is derived from an EMBL/GenBank/DDBJ whole genome shotgun (WGS) entry which is preliminary data.</text>
</comment>
<dbReference type="SUPFAM" id="SSF81345">
    <property type="entry name" value="ABC transporter involved in vitamin B12 uptake, BtuC"/>
    <property type="match status" value="1"/>
</dbReference>
<evidence type="ECO:0000256" key="5">
    <source>
        <dbReference type="ARBA" id="ARBA00022692"/>
    </source>
</evidence>
<feature type="transmembrane region" description="Helical" evidence="9">
    <location>
        <begin position="176"/>
        <end position="195"/>
    </location>
</feature>
<dbReference type="GO" id="GO:0022857">
    <property type="term" value="F:transmembrane transporter activity"/>
    <property type="evidence" value="ECO:0007669"/>
    <property type="project" value="InterPro"/>
</dbReference>
<keyword evidence="3" id="KW-0813">Transport</keyword>
<evidence type="ECO:0000256" key="6">
    <source>
        <dbReference type="ARBA" id="ARBA00022989"/>
    </source>
</evidence>
<organism evidence="10 11">
    <name type="scientific">Actinotalea fermentans</name>
    <dbReference type="NCBI Taxonomy" id="43671"/>
    <lineage>
        <taxon>Bacteria</taxon>
        <taxon>Bacillati</taxon>
        <taxon>Actinomycetota</taxon>
        <taxon>Actinomycetes</taxon>
        <taxon>Micrococcales</taxon>
        <taxon>Cellulomonadaceae</taxon>
        <taxon>Actinotalea</taxon>
    </lineage>
</organism>
<keyword evidence="4" id="KW-1003">Cell membrane</keyword>
<dbReference type="Pfam" id="PF01032">
    <property type="entry name" value="FecCD"/>
    <property type="match status" value="1"/>
</dbReference>
<keyword evidence="7 9" id="KW-0472">Membrane</keyword>
<comment type="subcellular location">
    <subcellularLocation>
        <location evidence="1">Cell membrane</location>
        <topology evidence="1">Multi-pass membrane protein</topology>
    </subcellularLocation>
</comment>
<accession>A0A511YVH0</accession>
<evidence type="ECO:0000256" key="7">
    <source>
        <dbReference type="ARBA" id="ARBA00023136"/>
    </source>
</evidence>
<feature type="transmembrane region" description="Helical" evidence="9">
    <location>
        <begin position="122"/>
        <end position="140"/>
    </location>
</feature>